<gene>
    <name evidence="1" type="ORF">DERYTH_LOCUS12754</name>
</gene>
<dbReference type="Proteomes" id="UP000789405">
    <property type="component" value="Unassembled WGS sequence"/>
</dbReference>
<comment type="caution">
    <text evidence="1">The sequence shown here is derived from an EMBL/GenBank/DDBJ whole genome shotgun (WGS) entry which is preliminary data.</text>
</comment>
<name>A0A9N9HMX0_9GLOM</name>
<dbReference type="EMBL" id="CAJVPY010008522">
    <property type="protein sequence ID" value="CAG8697190.1"/>
    <property type="molecule type" value="Genomic_DNA"/>
</dbReference>
<evidence type="ECO:0000313" key="1">
    <source>
        <dbReference type="EMBL" id="CAG8697190.1"/>
    </source>
</evidence>
<evidence type="ECO:0000313" key="2">
    <source>
        <dbReference type="Proteomes" id="UP000789405"/>
    </source>
</evidence>
<sequence length="51" mass="6113">YPTRIETLYSSDPFQNYFLFADMLQRSISKESDYITPDLILRNTRHISLEL</sequence>
<reference evidence="1" key="1">
    <citation type="submission" date="2021-06" db="EMBL/GenBank/DDBJ databases">
        <authorList>
            <person name="Kallberg Y."/>
            <person name="Tangrot J."/>
            <person name="Rosling A."/>
        </authorList>
    </citation>
    <scope>NUCLEOTIDE SEQUENCE</scope>
    <source>
        <strain evidence="1">MA453B</strain>
    </source>
</reference>
<organism evidence="1 2">
    <name type="scientific">Dentiscutata erythropus</name>
    <dbReference type="NCBI Taxonomy" id="1348616"/>
    <lineage>
        <taxon>Eukaryota</taxon>
        <taxon>Fungi</taxon>
        <taxon>Fungi incertae sedis</taxon>
        <taxon>Mucoromycota</taxon>
        <taxon>Glomeromycotina</taxon>
        <taxon>Glomeromycetes</taxon>
        <taxon>Diversisporales</taxon>
        <taxon>Gigasporaceae</taxon>
        <taxon>Dentiscutata</taxon>
    </lineage>
</organism>
<keyword evidence="2" id="KW-1185">Reference proteome</keyword>
<feature type="non-terminal residue" evidence="1">
    <location>
        <position position="1"/>
    </location>
</feature>
<dbReference type="AlphaFoldDB" id="A0A9N9HMX0"/>
<protein>
    <submittedName>
        <fullName evidence="1">24923_t:CDS:1</fullName>
    </submittedName>
</protein>
<proteinExistence type="predicted"/>
<accession>A0A9N9HMX0</accession>